<dbReference type="FunFam" id="2.60.40.420:FF:000031">
    <property type="entry name" value="Laccase-2 isoform A"/>
    <property type="match status" value="1"/>
</dbReference>
<name>A0A7M6UVG1_NASVI</name>
<dbReference type="EnsemblMetazoa" id="NM_001161687">
    <property type="protein sequence ID" value="NP_001155159"/>
    <property type="gene ID" value="LOC100116413"/>
</dbReference>
<dbReference type="InterPro" id="IPR002355">
    <property type="entry name" value="Cu_oxidase_Cu_BS"/>
</dbReference>
<organism evidence="9 10">
    <name type="scientific">Nasonia vitripennis</name>
    <name type="common">Parasitic wasp</name>
    <dbReference type="NCBI Taxonomy" id="7425"/>
    <lineage>
        <taxon>Eukaryota</taxon>
        <taxon>Metazoa</taxon>
        <taxon>Ecdysozoa</taxon>
        <taxon>Arthropoda</taxon>
        <taxon>Hexapoda</taxon>
        <taxon>Insecta</taxon>
        <taxon>Pterygota</taxon>
        <taxon>Neoptera</taxon>
        <taxon>Endopterygota</taxon>
        <taxon>Hymenoptera</taxon>
        <taxon>Apocrita</taxon>
        <taxon>Proctotrupomorpha</taxon>
        <taxon>Chalcidoidea</taxon>
        <taxon>Pteromalidae</taxon>
        <taxon>Pteromalinae</taxon>
        <taxon>Nasonia</taxon>
    </lineage>
</organism>
<evidence type="ECO:0000259" key="7">
    <source>
        <dbReference type="Pfam" id="PF07731"/>
    </source>
</evidence>
<dbReference type="FunFam" id="2.60.40.420:FF:000045">
    <property type="entry name" value="Laccase 2"/>
    <property type="match status" value="1"/>
</dbReference>
<feature type="domain" description="Plastocyanin-like" evidence="8">
    <location>
        <begin position="83"/>
        <end position="193"/>
    </location>
</feature>
<dbReference type="PROSITE" id="PS00080">
    <property type="entry name" value="MULTICOPPER_OXIDASE2"/>
    <property type="match status" value="1"/>
</dbReference>
<dbReference type="SUPFAM" id="SSF49503">
    <property type="entry name" value="Cupredoxins"/>
    <property type="match status" value="3"/>
</dbReference>
<evidence type="ECO:0000259" key="8">
    <source>
        <dbReference type="Pfam" id="PF07732"/>
    </source>
</evidence>
<evidence type="ECO:0000313" key="9">
    <source>
        <dbReference type="EnsemblMetazoa" id="NP_001155159"/>
    </source>
</evidence>
<dbReference type="GO" id="GO:0005886">
    <property type="term" value="C:plasma membrane"/>
    <property type="evidence" value="ECO:0007669"/>
    <property type="project" value="TreeGrafter"/>
</dbReference>
<dbReference type="InterPro" id="IPR011706">
    <property type="entry name" value="Cu-oxidase_C"/>
</dbReference>
<dbReference type="InterPro" id="IPR045087">
    <property type="entry name" value="Cu-oxidase_fam"/>
</dbReference>
<evidence type="ECO:0000256" key="3">
    <source>
        <dbReference type="ARBA" id="ARBA00023002"/>
    </source>
</evidence>
<accession>A0A7M6UVG1</accession>
<feature type="domain" description="Plastocyanin-like" evidence="7">
    <location>
        <begin position="481"/>
        <end position="602"/>
    </location>
</feature>
<dbReference type="GO" id="GO:0016491">
    <property type="term" value="F:oxidoreductase activity"/>
    <property type="evidence" value="ECO:0007669"/>
    <property type="project" value="UniProtKB-KW"/>
</dbReference>
<comment type="similarity">
    <text evidence="1">Belongs to the multicopper oxidase family.</text>
</comment>
<dbReference type="CDD" id="cd13905">
    <property type="entry name" value="CuRO_3_tcLLC2_insect_like"/>
    <property type="match status" value="1"/>
</dbReference>
<dbReference type="CDD" id="cd13884">
    <property type="entry name" value="CuRO_2_tcLCC_insect_like"/>
    <property type="match status" value="1"/>
</dbReference>
<dbReference type="Pfam" id="PF00394">
    <property type="entry name" value="Cu-oxidase"/>
    <property type="match status" value="1"/>
</dbReference>
<feature type="chain" id="PRO_5029647047" evidence="5">
    <location>
        <begin position="23"/>
        <end position="616"/>
    </location>
</feature>
<evidence type="ECO:0000256" key="1">
    <source>
        <dbReference type="ARBA" id="ARBA00010609"/>
    </source>
</evidence>
<dbReference type="PANTHER" id="PTHR11709:SF394">
    <property type="entry name" value="FI03373P-RELATED"/>
    <property type="match status" value="1"/>
</dbReference>
<dbReference type="InParanoid" id="A0A7M6UVG1"/>
<dbReference type="Pfam" id="PF07731">
    <property type="entry name" value="Cu-oxidase_2"/>
    <property type="match status" value="1"/>
</dbReference>
<evidence type="ECO:0000256" key="5">
    <source>
        <dbReference type="SAM" id="SignalP"/>
    </source>
</evidence>
<dbReference type="GO" id="GO:0006826">
    <property type="term" value="P:iron ion transport"/>
    <property type="evidence" value="ECO:0007669"/>
    <property type="project" value="TreeGrafter"/>
</dbReference>
<dbReference type="InterPro" id="IPR011707">
    <property type="entry name" value="Cu-oxidase-like_N"/>
</dbReference>
<evidence type="ECO:0000256" key="2">
    <source>
        <dbReference type="ARBA" id="ARBA00022723"/>
    </source>
</evidence>
<keyword evidence="2" id="KW-0479">Metal-binding</keyword>
<dbReference type="Pfam" id="PF07732">
    <property type="entry name" value="Cu-oxidase_3"/>
    <property type="match status" value="1"/>
</dbReference>
<dbReference type="Proteomes" id="UP000002358">
    <property type="component" value="Unassembled WGS sequence"/>
</dbReference>
<dbReference type="PANTHER" id="PTHR11709">
    <property type="entry name" value="MULTI-COPPER OXIDASE"/>
    <property type="match status" value="1"/>
</dbReference>
<protein>
    <submittedName>
        <fullName evidence="9">Uncharacterized protein</fullName>
    </submittedName>
</protein>
<sequence length="616" mass="70257">MSAQIFVTLFLLQVWLITQICGDDLSNTYTEYDLSTHPCKRKCVDNGKPMDCYYKFEVSQYSTMSRACFGCPNNITDCFDPQCLPADGLKKAVVVVNKQLPGPMIEVCKGDRIIVDLKNTMPAESTSVHWHGILQRGTPFMDGVPHVTQCPISPGQTFRYNFLAANAGTNFWHSHTFEQRAEGMFGGLIVREPVNNDLYDVDEHVLILNEWTERPTSETYVLEYWNEVFPEPYNILINGLGPFPPTNTTTPRTVIKVEKGKRYRMRIISSTSHDCPMLVKFDNHEMIAFSSDGNDFKPVRADTIRILSGERYDVVIEANQDVDNYWIRVKGVDGDCETINLHQVAILRYNGAPEINPKSVITYENPSITEGKQINRLNTVMNTSLSIGTFKSLAPDDEAVTREPNHQFYIVYDSYRINKEKYLMNQLRRERFQDLPGFSLQTIFQLNNINFEIPPFPLLTQFDMIDQTSLCNSSTVGDCFTKYCRCPHVLQVEFKSVVELVIVDEGFVNVNHPMHLHGYKVRVVAMGRLEEEASAEKIKQLDKEGKIERQLTGAPIKDTVTVPSNGYTIVRFYADNPGFWLFHCHIERHAHLGMELVIKVGEAKDTPAIPKDFPRC</sequence>
<dbReference type="KEGG" id="nvi:100116413"/>
<dbReference type="GeneID" id="100116413"/>
<keyword evidence="3" id="KW-0560">Oxidoreductase</keyword>
<feature type="domain" description="Plastocyanin-like" evidence="6">
    <location>
        <begin position="203"/>
        <end position="352"/>
    </location>
</feature>
<dbReference type="Gene3D" id="2.60.40.420">
    <property type="entry name" value="Cupredoxins - blue copper proteins"/>
    <property type="match status" value="3"/>
</dbReference>
<keyword evidence="5" id="KW-0732">Signal</keyword>
<proteinExistence type="inferred from homology"/>
<dbReference type="CDD" id="cd13858">
    <property type="entry name" value="CuRO_1_tcLCC2_insect_like"/>
    <property type="match status" value="1"/>
</dbReference>
<dbReference type="SMR" id="A0A7M6UVG1"/>
<dbReference type="OrthoDB" id="2121828at2759"/>
<evidence type="ECO:0000256" key="4">
    <source>
        <dbReference type="ARBA" id="ARBA00023008"/>
    </source>
</evidence>
<keyword evidence="10" id="KW-1185">Reference proteome</keyword>
<evidence type="ECO:0000313" key="10">
    <source>
        <dbReference type="Proteomes" id="UP000002358"/>
    </source>
</evidence>
<dbReference type="RefSeq" id="NP_001155159.1">
    <property type="nucleotide sequence ID" value="NM_001161687.1"/>
</dbReference>
<feature type="signal peptide" evidence="5">
    <location>
        <begin position="1"/>
        <end position="22"/>
    </location>
</feature>
<dbReference type="InterPro" id="IPR008972">
    <property type="entry name" value="Cupredoxin"/>
</dbReference>
<keyword evidence="4" id="KW-0186">Copper</keyword>
<reference evidence="9" key="1">
    <citation type="submission" date="2021-01" db="UniProtKB">
        <authorList>
            <consortium name="EnsemblMetazoa"/>
        </authorList>
    </citation>
    <scope>IDENTIFICATION</scope>
</reference>
<dbReference type="AlphaFoldDB" id="A0A7M6UVG1"/>
<dbReference type="GO" id="GO:0005507">
    <property type="term" value="F:copper ion binding"/>
    <property type="evidence" value="ECO:0007669"/>
    <property type="project" value="InterPro"/>
</dbReference>
<dbReference type="InterPro" id="IPR001117">
    <property type="entry name" value="Cu-oxidase_2nd"/>
</dbReference>
<evidence type="ECO:0000259" key="6">
    <source>
        <dbReference type="Pfam" id="PF00394"/>
    </source>
</evidence>